<evidence type="ECO:0000313" key="10">
    <source>
        <dbReference type="Proteomes" id="UP000824219"/>
    </source>
</evidence>
<comment type="subcellular location">
    <subcellularLocation>
        <location evidence="1">Membrane</location>
        <topology evidence="1">Single-pass membrane protein</topology>
    </subcellularLocation>
</comment>
<evidence type="ECO:0000256" key="5">
    <source>
        <dbReference type="ARBA" id="ARBA00022692"/>
    </source>
</evidence>
<keyword evidence="10" id="KW-1185">Reference proteome</keyword>
<accession>A0A9D3SQN9</accession>
<reference evidence="9 10" key="1">
    <citation type="submission" date="2021-06" db="EMBL/GenBank/DDBJ databases">
        <title>Chromosome-level genome assembly of the red-tail catfish (Hemibagrus wyckioides).</title>
        <authorList>
            <person name="Shao F."/>
        </authorList>
    </citation>
    <scope>NUCLEOTIDE SEQUENCE [LARGE SCALE GENOMIC DNA]</scope>
    <source>
        <strain evidence="9">EC202008001</strain>
        <tissue evidence="9">Blood</tissue>
    </source>
</reference>
<dbReference type="InterPro" id="IPR008166">
    <property type="entry name" value="Glyco_transf_92"/>
</dbReference>
<dbReference type="GO" id="GO:0005737">
    <property type="term" value="C:cytoplasm"/>
    <property type="evidence" value="ECO:0007669"/>
    <property type="project" value="TreeGrafter"/>
</dbReference>
<dbReference type="AlphaFoldDB" id="A0A9D3SQN9"/>
<dbReference type="EC" id="2.4.1.-" evidence="8"/>
<dbReference type="EMBL" id="JAHKSW010000004">
    <property type="protein sequence ID" value="KAG7333007.1"/>
    <property type="molecule type" value="Genomic_DNA"/>
</dbReference>
<protein>
    <recommendedName>
        <fullName evidence="8">Glycosyltransferase family 92 protein</fullName>
        <ecNumber evidence="8">2.4.1.-</ecNumber>
    </recommendedName>
</protein>
<evidence type="ECO:0000256" key="1">
    <source>
        <dbReference type="ARBA" id="ARBA00004167"/>
    </source>
</evidence>
<evidence type="ECO:0000256" key="7">
    <source>
        <dbReference type="ARBA" id="ARBA00023136"/>
    </source>
</evidence>
<dbReference type="GO" id="GO:0016757">
    <property type="term" value="F:glycosyltransferase activity"/>
    <property type="evidence" value="ECO:0007669"/>
    <property type="project" value="UniProtKB-UniRule"/>
</dbReference>
<keyword evidence="6 8" id="KW-1133">Transmembrane helix</keyword>
<proteinExistence type="inferred from homology"/>
<dbReference type="OrthoDB" id="2526284at2759"/>
<feature type="transmembrane region" description="Helical" evidence="8">
    <location>
        <begin position="19"/>
        <end position="40"/>
    </location>
</feature>
<dbReference type="Pfam" id="PF01697">
    <property type="entry name" value="Glyco_transf_92"/>
    <property type="match status" value="1"/>
</dbReference>
<gene>
    <name evidence="9" type="ORF">KOW79_003142</name>
</gene>
<evidence type="ECO:0000256" key="6">
    <source>
        <dbReference type="ARBA" id="ARBA00022989"/>
    </source>
</evidence>
<comment type="similarity">
    <text evidence="2 8">Belongs to the glycosyltransferase 92 family.</text>
</comment>
<evidence type="ECO:0000256" key="2">
    <source>
        <dbReference type="ARBA" id="ARBA00007647"/>
    </source>
</evidence>
<organism evidence="9 10">
    <name type="scientific">Hemibagrus wyckioides</name>
    <dbReference type="NCBI Taxonomy" id="337641"/>
    <lineage>
        <taxon>Eukaryota</taxon>
        <taxon>Metazoa</taxon>
        <taxon>Chordata</taxon>
        <taxon>Craniata</taxon>
        <taxon>Vertebrata</taxon>
        <taxon>Euteleostomi</taxon>
        <taxon>Actinopterygii</taxon>
        <taxon>Neopterygii</taxon>
        <taxon>Teleostei</taxon>
        <taxon>Ostariophysi</taxon>
        <taxon>Siluriformes</taxon>
        <taxon>Bagridae</taxon>
        <taxon>Hemibagrus</taxon>
    </lineage>
</organism>
<dbReference type="PANTHER" id="PTHR21461">
    <property type="entry name" value="GLYCOSYLTRANSFERASE FAMILY 92 PROTEIN"/>
    <property type="match status" value="1"/>
</dbReference>
<evidence type="ECO:0000256" key="8">
    <source>
        <dbReference type="RuleBase" id="RU366017"/>
    </source>
</evidence>
<name>A0A9D3SQN9_9TELE</name>
<keyword evidence="5 8" id="KW-0812">Transmembrane</keyword>
<evidence type="ECO:0000313" key="9">
    <source>
        <dbReference type="EMBL" id="KAG7333007.1"/>
    </source>
</evidence>
<keyword evidence="3 8" id="KW-0328">Glycosyltransferase</keyword>
<dbReference type="Proteomes" id="UP000824219">
    <property type="component" value="Linkage Group LG04"/>
</dbReference>
<dbReference type="GO" id="GO:0016020">
    <property type="term" value="C:membrane"/>
    <property type="evidence" value="ECO:0007669"/>
    <property type="project" value="UniProtKB-SubCell"/>
</dbReference>
<keyword evidence="4 8" id="KW-0808">Transferase</keyword>
<keyword evidence="7 8" id="KW-0472">Membrane</keyword>
<evidence type="ECO:0000256" key="3">
    <source>
        <dbReference type="ARBA" id="ARBA00022676"/>
    </source>
</evidence>
<evidence type="ECO:0000256" key="4">
    <source>
        <dbReference type="ARBA" id="ARBA00022679"/>
    </source>
</evidence>
<sequence>MHTHTAALRRAAQISQHHIFPRTLLITIIFFVLMYAFYFLTGLKNMTDYKPTAFYPHWKKKQPPSMACGVPVENDPIINVTNLKTYMVSSYIEHRQKVKMIRTIAIVLRSENAEYNCLLCCNGRTLPVSANYSIHSDHFGFEYGTADITCQIPEMCPTPTHVAITSRSPKEDGSLQDIHAFQPIRNQQKQEVFPYEFTVCISTMFDYVNILMLVQAMEMFKILGVQRVAIYKTSCHPVTQKVLNYYVRQNFVEIIPWRVSSYINVSRGWKKSVSPGELHYFGQIAALNDCVYRYMYQSHYVALQDLDEFILPLNLDNWKELLPELERKYNLEVGFEFENNFFPVSMKDPRPKYSPDSWKKVKGVNILEYVYRLSNDPTRFNDFKVIVNPRLVFTTTVHGFLQSMNGSVRVNHEIARMYHLRDIQRDDVVTHFHIRDTRLRDYADRLIPAVSKVLQKVLGIY</sequence>
<comment type="caution">
    <text evidence="9">The sequence shown here is derived from an EMBL/GenBank/DDBJ whole genome shotgun (WGS) entry which is preliminary data.</text>
</comment>
<dbReference type="PANTHER" id="PTHR21461:SF52">
    <property type="entry name" value="GLYCOSYLTRANSFERASE FAMILY 92 PROTEIN"/>
    <property type="match status" value="1"/>
</dbReference>